<proteinExistence type="predicted"/>
<evidence type="ECO:0000256" key="1">
    <source>
        <dbReference type="SAM" id="MobiDB-lite"/>
    </source>
</evidence>
<gene>
    <name evidence="3" type="ORF">KIW84_035658</name>
</gene>
<dbReference type="Pfam" id="PF20167">
    <property type="entry name" value="Transposase_32"/>
    <property type="match status" value="1"/>
</dbReference>
<evidence type="ECO:0000259" key="2">
    <source>
        <dbReference type="Pfam" id="PF20167"/>
    </source>
</evidence>
<evidence type="ECO:0000313" key="3">
    <source>
        <dbReference type="EMBL" id="KAI5431552.1"/>
    </source>
</evidence>
<dbReference type="Gramene" id="Psat03G0565800-T1">
    <property type="protein sequence ID" value="KAI5431552.1"/>
    <property type="gene ID" value="KIW84_035658"/>
</dbReference>
<accession>A0A9D4Y282</accession>
<dbReference type="Proteomes" id="UP001058974">
    <property type="component" value="Chromosome 3"/>
</dbReference>
<feature type="domain" description="Putative plant transposon protein" evidence="2">
    <location>
        <begin position="109"/>
        <end position="256"/>
    </location>
</feature>
<keyword evidence="4" id="KW-1185">Reference proteome</keyword>
<protein>
    <recommendedName>
        <fullName evidence="2">Putative plant transposon protein domain-containing protein</fullName>
    </recommendedName>
</protein>
<dbReference type="InterPro" id="IPR046796">
    <property type="entry name" value="Transposase_32_dom"/>
</dbReference>
<evidence type="ECO:0000313" key="4">
    <source>
        <dbReference type="Proteomes" id="UP001058974"/>
    </source>
</evidence>
<sequence>MRLLTVLTQAVQGDWLTNNLATRRTEMKTGLLQIICANPFAGLDHANPYTHLTKIYELDGMALKRDMITKKQKTSGAGTSRGKESFDKTKFLGQEQQDRYQELIGRSIWDVINEFLGNPLVLREGQMCRYQESINKVSNVEEISRKIILDGREVERNPFGVAIRYRREDLIPEDQVLLLFILHNIRPRSHTSVFIMDMTQLLYLIMSGKQIDVAQIVVNEMRHVAESGKEFGTGTRSTCPLVSPGLIMGLLIASRVRIPIVVPFEIKAKVNDTYVDRFCLEKKKKRREVEKTGKTSSNTLNYGDWDPRLRQAFTYTWDQNDSNHRADIYLHDSFFRLHIQSGGKPDTEEAASHRNENKDDKKDAEEREEEGTSGGSKTTSDDDAASGDDEEMRGE</sequence>
<reference evidence="3 4" key="1">
    <citation type="journal article" date="2022" name="Nat. Genet.">
        <title>Improved pea reference genome and pan-genome highlight genomic features and evolutionary characteristics.</title>
        <authorList>
            <person name="Yang T."/>
            <person name="Liu R."/>
            <person name="Luo Y."/>
            <person name="Hu S."/>
            <person name="Wang D."/>
            <person name="Wang C."/>
            <person name="Pandey M.K."/>
            <person name="Ge S."/>
            <person name="Xu Q."/>
            <person name="Li N."/>
            <person name="Li G."/>
            <person name="Huang Y."/>
            <person name="Saxena R.K."/>
            <person name="Ji Y."/>
            <person name="Li M."/>
            <person name="Yan X."/>
            <person name="He Y."/>
            <person name="Liu Y."/>
            <person name="Wang X."/>
            <person name="Xiang C."/>
            <person name="Varshney R.K."/>
            <person name="Ding H."/>
            <person name="Gao S."/>
            <person name="Zong X."/>
        </authorList>
    </citation>
    <scope>NUCLEOTIDE SEQUENCE [LARGE SCALE GENOMIC DNA]</scope>
    <source>
        <strain evidence="3 4">cv. Zhongwan 6</strain>
    </source>
</reference>
<feature type="compositionally biased region" description="Acidic residues" evidence="1">
    <location>
        <begin position="381"/>
        <end position="395"/>
    </location>
</feature>
<comment type="caution">
    <text evidence="3">The sequence shown here is derived from an EMBL/GenBank/DDBJ whole genome shotgun (WGS) entry which is preliminary data.</text>
</comment>
<dbReference type="AlphaFoldDB" id="A0A9D4Y282"/>
<organism evidence="3 4">
    <name type="scientific">Pisum sativum</name>
    <name type="common">Garden pea</name>
    <name type="synonym">Lathyrus oleraceus</name>
    <dbReference type="NCBI Taxonomy" id="3888"/>
    <lineage>
        <taxon>Eukaryota</taxon>
        <taxon>Viridiplantae</taxon>
        <taxon>Streptophyta</taxon>
        <taxon>Embryophyta</taxon>
        <taxon>Tracheophyta</taxon>
        <taxon>Spermatophyta</taxon>
        <taxon>Magnoliopsida</taxon>
        <taxon>eudicotyledons</taxon>
        <taxon>Gunneridae</taxon>
        <taxon>Pentapetalae</taxon>
        <taxon>rosids</taxon>
        <taxon>fabids</taxon>
        <taxon>Fabales</taxon>
        <taxon>Fabaceae</taxon>
        <taxon>Papilionoideae</taxon>
        <taxon>50 kb inversion clade</taxon>
        <taxon>NPAAA clade</taxon>
        <taxon>Hologalegina</taxon>
        <taxon>IRL clade</taxon>
        <taxon>Fabeae</taxon>
        <taxon>Lathyrus</taxon>
    </lineage>
</organism>
<feature type="region of interest" description="Disordered" evidence="1">
    <location>
        <begin position="340"/>
        <end position="395"/>
    </location>
</feature>
<dbReference type="EMBL" id="JAMSHJ010000003">
    <property type="protein sequence ID" value="KAI5431552.1"/>
    <property type="molecule type" value="Genomic_DNA"/>
</dbReference>
<name>A0A9D4Y282_PEA</name>
<feature type="compositionally biased region" description="Basic and acidic residues" evidence="1">
    <location>
        <begin position="345"/>
        <end position="365"/>
    </location>
</feature>